<dbReference type="InterPro" id="IPR001638">
    <property type="entry name" value="Solute-binding_3/MltF_N"/>
</dbReference>
<protein>
    <recommendedName>
        <fullName evidence="5">Solute-binding protein family 3/N-terminal domain-containing protein</fullName>
    </recommendedName>
</protein>
<comment type="subcellular location">
    <subcellularLocation>
        <location evidence="1">Periplasm</location>
    </subcellularLocation>
</comment>
<evidence type="ECO:0000256" key="3">
    <source>
        <dbReference type="ARBA" id="ARBA00022729"/>
    </source>
</evidence>
<dbReference type="STRING" id="1416806.CAL12_02505"/>
<dbReference type="AlphaFoldDB" id="A0A1W6YFJ4"/>
<organism evidence="6 7">
    <name type="scientific">Bordetella genomosp. 8</name>
    <dbReference type="NCBI Taxonomy" id="1416806"/>
    <lineage>
        <taxon>Bacteria</taxon>
        <taxon>Pseudomonadati</taxon>
        <taxon>Pseudomonadota</taxon>
        <taxon>Betaproteobacteria</taxon>
        <taxon>Burkholderiales</taxon>
        <taxon>Alcaligenaceae</taxon>
        <taxon>Bordetella</taxon>
    </lineage>
</organism>
<accession>A0A1W6YFJ4</accession>
<dbReference type="Proteomes" id="UP000194151">
    <property type="component" value="Chromosome"/>
</dbReference>
<evidence type="ECO:0000256" key="4">
    <source>
        <dbReference type="SAM" id="SignalP"/>
    </source>
</evidence>
<dbReference type="GO" id="GO:0042597">
    <property type="term" value="C:periplasmic space"/>
    <property type="evidence" value="ECO:0007669"/>
    <property type="project" value="UniProtKB-SubCell"/>
</dbReference>
<proteinExistence type="inferred from homology"/>
<feature type="signal peptide" evidence="4">
    <location>
        <begin position="1"/>
        <end position="44"/>
    </location>
</feature>
<dbReference type="Gene3D" id="3.40.190.10">
    <property type="entry name" value="Periplasmic binding protein-like II"/>
    <property type="match status" value="2"/>
</dbReference>
<evidence type="ECO:0000313" key="6">
    <source>
        <dbReference type="EMBL" id="ARP79808.1"/>
    </source>
</evidence>
<dbReference type="KEGG" id="bgv:CAL12_02505"/>
<comment type="similarity">
    <text evidence="2">Belongs to the bacterial solute-binding protein SsuA/TauA family.</text>
</comment>
<dbReference type="PANTHER" id="PTHR30024:SF47">
    <property type="entry name" value="TAURINE-BINDING PERIPLASMIC PROTEIN"/>
    <property type="match status" value="1"/>
</dbReference>
<dbReference type="SUPFAM" id="SSF53850">
    <property type="entry name" value="Periplasmic binding protein-like II"/>
    <property type="match status" value="1"/>
</dbReference>
<dbReference type="PANTHER" id="PTHR30024">
    <property type="entry name" value="ALIPHATIC SULFONATES-BINDING PROTEIN-RELATED"/>
    <property type="match status" value="1"/>
</dbReference>
<feature type="domain" description="Solute-binding protein family 3/N-terminal" evidence="5">
    <location>
        <begin position="47"/>
        <end position="268"/>
    </location>
</feature>
<dbReference type="SMART" id="SM00062">
    <property type="entry name" value="PBPb"/>
    <property type="match status" value="1"/>
</dbReference>
<dbReference type="GO" id="GO:0042918">
    <property type="term" value="P:alkanesulfonate transmembrane transport"/>
    <property type="evidence" value="ECO:0007669"/>
    <property type="project" value="TreeGrafter"/>
</dbReference>
<keyword evidence="7" id="KW-1185">Reference proteome</keyword>
<dbReference type="InterPro" id="IPR015168">
    <property type="entry name" value="SsuA/THI5"/>
</dbReference>
<feature type="chain" id="PRO_5012845817" description="Solute-binding protein family 3/N-terminal domain-containing protein" evidence="4">
    <location>
        <begin position="45"/>
        <end position="346"/>
    </location>
</feature>
<dbReference type="EMBL" id="CP021108">
    <property type="protein sequence ID" value="ARP79808.1"/>
    <property type="molecule type" value="Genomic_DNA"/>
</dbReference>
<keyword evidence="3 4" id="KW-0732">Signal</keyword>
<sequence length="346" mass="37099">MAGAGACCIARHWYRDNGRDMFKRLHAALAAMVLLGAASAPAWAQTKVTIGLIGTNESQIPILLAIDQGYFKAENLDVQPMQFRGGGVAVQALVGGSIDLAAFATDHVLRLANRGIDPRILIGIDRYLTHTLVVPASKGYKGLADLKGRKLGVSAPGSYSDNTLRWALSSLGINPDRDVTIVGIGSGNTARAALESGQVDAVMAATPDLLGYQIDAPGKFEVLYDWRRTEHSGQAVIGLQKWVDAHPEAARGVARAVLKAEQLIQRDPAAVARIVRQQYPDRGDAFIQAMTAVVPKLISPDGRVSDQGYAKMTEILRSTEPELKPVDKSTIDLTDRLLGTRGQVTD</sequence>
<evidence type="ECO:0000256" key="2">
    <source>
        <dbReference type="ARBA" id="ARBA00010742"/>
    </source>
</evidence>
<name>A0A1W6YFJ4_9BORD</name>
<evidence type="ECO:0000259" key="5">
    <source>
        <dbReference type="SMART" id="SM00062"/>
    </source>
</evidence>
<evidence type="ECO:0000256" key="1">
    <source>
        <dbReference type="ARBA" id="ARBA00004418"/>
    </source>
</evidence>
<gene>
    <name evidence="6" type="ORF">CAL12_02505</name>
</gene>
<evidence type="ECO:0000313" key="7">
    <source>
        <dbReference type="Proteomes" id="UP000194151"/>
    </source>
</evidence>
<dbReference type="Pfam" id="PF09084">
    <property type="entry name" value="NMT1"/>
    <property type="match status" value="1"/>
</dbReference>
<reference evidence="6 7" key="1">
    <citation type="submission" date="2017-05" db="EMBL/GenBank/DDBJ databases">
        <title>Complete and WGS of Bordetella genogroups.</title>
        <authorList>
            <person name="Spilker T."/>
            <person name="LiPuma J."/>
        </authorList>
    </citation>
    <scope>NUCLEOTIDE SEQUENCE [LARGE SCALE GENOMIC DNA]</scope>
    <source>
        <strain evidence="6 7">AU19157</strain>
    </source>
</reference>